<dbReference type="EMBL" id="JBHRRZ010000009">
    <property type="protein sequence ID" value="MFC2947743.1"/>
    <property type="molecule type" value="Genomic_DNA"/>
</dbReference>
<keyword evidence="2" id="KW-1185">Reference proteome</keyword>
<dbReference type="RefSeq" id="WP_390303958.1">
    <property type="nucleotide sequence ID" value="NZ_JBHRRZ010000009.1"/>
</dbReference>
<reference evidence="2" key="1">
    <citation type="journal article" date="2019" name="Int. J. Syst. Evol. Microbiol.">
        <title>The Global Catalogue of Microorganisms (GCM) 10K type strain sequencing project: providing services to taxonomists for standard genome sequencing and annotation.</title>
        <authorList>
            <consortium name="The Broad Institute Genomics Platform"/>
            <consortium name="The Broad Institute Genome Sequencing Center for Infectious Disease"/>
            <person name="Wu L."/>
            <person name="Ma J."/>
        </authorList>
    </citation>
    <scope>NUCLEOTIDE SEQUENCE [LARGE SCALE GENOMIC DNA]</scope>
    <source>
        <strain evidence="2">KCTC 13193</strain>
    </source>
</reference>
<organism evidence="1 2">
    <name type="scientific">Virgibacillus sediminis</name>
    <dbReference type="NCBI Taxonomy" id="202260"/>
    <lineage>
        <taxon>Bacteria</taxon>
        <taxon>Bacillati</taxon>
        <taxon>Bacillota</taxon>
        <taxon>Bacilli</taxon>
        <taxon>Bacillales</taxon>
        <taxon>Bacillaceae</taxon>
        <taxon>Virgibacillus</taxon>
    </lineage>
</organism>
<accession>A0ABV7A464</accession>
<name>A0ABV7A464_9BACI</name>
<proteinExistence type="predicted"/>
<protein>
    <submittedName>
        <fullName evidence="1">Uncharacterized protein</fullName>
    </submittedName>
</protein>
<comment type="caution">
    <text evidence="1">The sequence shown here is derived from an EMBL/GenBank/DDBJ whole genome shotgun (WGS) entry which is preliminary data.</text>
</comment>
<evidence type="ECO:0000313" key="2">
    <source>
        <dbReference type="Proteomes" id="UP001595387"/>
    </source>
</evidence>
<evidence type="ECO:0000313" key="1">
    <source>
        <dbReference type="EMBL" id="MFC2947743.1"/>
    </source>
</evidence>
<dbReference type="Proteomes" id="UP001595387">
    <property type="component" value="Unassembled WGS sequence"/>
</dbReference>
<sequence length="71" mass="8029">MFVLIRKKEDEMEILTKPQSQMPKMFPNSDAAALFAQGLNADIPSDQKWIVTQAPPKESKIGSKEIVRRIS</sequence>
<gene>
    <name evidence="1" type="ORF">ACFODW_05180</name>
</gene>